<name>A0A239HPQ3_9SPHN</name>
<accession>A0A239HPQ3</accession>
<dbReference type="EMBL" id="FZOS01000018">
    <property type="protein sequence ID" value="SNS83282.1"/>
    <property type="molecule type" value="Genomic_DNA"/>
</dbReference>
<dbReference type="AlphaFoldDB" id="A0A239HPQ3"/>
<dbReference type="RefSeq" id="WP_144033801.1">
    <property type="nucleotide sequence ID" value="NZ_FZOS01000018.1"/>
</dbReference>
<protein>
    <submittedName>
        <fullName evidence="2">Uncharacterized protein</fullName>
    </submittedName>
</protein>
<dbReference type="OrthoDB" id="8481693at2"/>
<proteinExistence type="predicted"/>
<feature type="transmembrane region" description="Helical" evidence="1">
    <location>
        <begin position="9"/>
        <end position="26"/>
    </location>
</feature>
<evidence type="ECO:0000256" key="1">
    <source>
        <dbReference type="SAM" id="Phobius"/>
    </source>
</evidence>
<feature type="transmembrane region" description="Helical" evidence="1">
    <location>
        <begin position="38"/>
        <end position="60"/>
    </location>
</feature>
<keyword evidence="1" id="KW-0472">Membrane</keyword>
<keyword evidence="1" id="KW-1133">Transmembrane helix</keyword>
<reference evidence="3" key="1">
    <citation type="submission" date="2017-06" db="EMBL/GenBank/DDBJ databases">
        <authorList>
            <person name="Varghese N."/>
            <person name="Submissions S."/>
        </authorList>
    </citation>
    <scope>NUCLEOTIDE SEQUENCE [LARGE SCALE GENOMIC DNA]</scope>
    <source>
        <strain evidence="3">LNB2</strain>
    </source>
</reference>
<organism evidence="2 3">
    <name type="scientific">Edaphosphingomonas laterariae</name>
    <dbReference type="NCBI Taxonomy" id="861865"/>
    <lineage>
        <taxon>Bacteria</taxon>
        <taxon>Pseudomonadati</taxon>
        <taxon>Pseudomonadota</taxon>
        <taxon>Alphaproteobacteria</taxon>
        <taxon>Sphingomonadales</taxon>
        <taxon>Rhizorhabdaceae</taxon>
        <taxon>Edaphosphingomonas</taxon>
    </lineage>
</organism>
<feature type="transmembrane region" description="Helical" evidence="1">
    <location>
        <begin position="218"/>
        <end position="239"/>
    </location>
</feature>
<sequence>MRRPMLKTLLWTGLFLTGVALIWLFWDPHESPPSATTTFAGAIGLMLILLPPIFAVRAGLVAIGAARLRAGHGELARWQVTADDWNRFRMFDRLRTQEDADAVNDMAVRRRRSGSMVDVIVGRRQLIADGSYHVLRPRGLPELLGASWLAPIGAPECLEFRILYAGRYGSRRMCLRVPVPADARSLGERVLHHYQQLIPPPRDALAYRHPWRVIGGGLAVAAAALAAGLTGGAMLGAGMTGALPILLRGIGLATAVAALIFTAIIAVGVRPWKKG</sequence>
<evidence type="ECO:0000313" key="3">
    <source>
        <dbReference type="Proteomes" id="UP000198281"/>
    </source>
</evidence>
<keyword evidence="1" id="KW-0812">Transmembrane</keyword>
<gene>
    <name evidence="2" type="ORF">SAMN06295912_11854</name>
</gene>
<feature type="transmembrane region" description="Helical" evidence="1">
    <location>
        <begin position="245"/>
        <end position="269"/>
    </location>
</feature>
<keyword evidence="3" id="KW-1185">Reference proteome</keyword>
<evidence type="ECO:0000313" key="2">
    <source>
        <dbReference type="EMBL" id="SNS83282.1"/>
    </source>
</evidence>
<dbReference type="Proteomes" id="UP000198281">
    <property type="component" value="Unassembled WGS sequence"/>
</dbReference>